<dbReference type="SUPFAM" id="SSF103473">
    <property type="entry name" value="MFS general substrate transporter"/>
    <property type="match status" value="1"/>
</dbReference>
<evidence type="ECO:0000313" key="6">
    <source>
        <dbReference type="EMBL" id="PIA15839.1"/>
    </source>
</evidence>
<evidence type="ECO:0000256" key="4">
    <source>
        <dbReference type="ARBA" id="ARBA00023136"/>
    </source>
</evidence>
<accession>A0A2G5B9Z1</accession>
<dbReference type="OrthoDB" id="196103at2759"/>
<evidence type="ECO:0000256" key="3">
    <source>
        <dbReference type="ARBA" id="ARBA00022989"/>
    </source>
</evidence>
<feature type="transmembrane region" description="Helical" evidence="5">
    <location>
        <begin position="73"/>
        <end position="93"/>
    </location>
</feature>
<feature type="transmembrane region" description="Helical" evidence="5">
    <location>
        <begin position="348"/>
        <end position="372"/>
    </location>
</feature>
<dbReference type="InterPro" id="IPR010291">
    <property type="entry name" value="Ion_channel_UNC-93"/>
</dbReference>
<evidence type="ECO:0000313" key="7">
    <source>
        <dbReference type="Proteomes" id="UP000242474"/>
    </source>
</evidence>
<dbReference type="InterPro" id="IPR051617">
    <property type="entry name" value="UNC-93-like_regulator"/>
</dbReference>
<keyword evidence="2 5" id="KW-0812">Transmembrane</keyword>
<protein>
    <submittedName>
        <fullName evidence="6">MFS general substrate transporter</fullName>
    </submittedName>
</protein>
<dbReference type="GO" id="GO:0016020">
    <property type="term" value="C:membrane"/>
    <property type="evidence" value="ECO:0007669"/>
    <property type="project" value="UniProtKB-SubCell"/>
</dbReference>
<feature type="transmembrane region" description="Helical" evidence="5">
    <location>
        <begin position="173"/>
        <end position="193"/>
    </location>
</feature>
<comment type="subcellular location">
    <subcellularLocation>
        <location evidence="1">Membrane</location>
        <topology evidence="1">Multi-pass membrane protein</topology>
    </subcellularLocation>
</comment>
<keyword evidence="3 5" id="KW-1133">Transmembrane helix</keyword>
<dbReference type="Gene3D" id="1.20.1250.20">
    <property type="entry name" value="MFS general substrate transporter like domains"/>
    <property type="match status" value="1"/>
</dbReference>
<dbReference type="EMBL" id="KZ303504">
    <property type="protein sequence ID" value="PIA15839.1"/>
    <property type="molecule type" value="Genomic_DNA"/>
</dbReference>
<name>A0A2G5B9Z1_COERN</name>
<feature type="transmembrane region" description="Helical" evidence="5">
    <location>
        <begin position="46"/>
        <end position="66"/>
    </location>
</feature>
<dbReference type="Proteomes" id="UP000242474">
    <property type="component" value="Unassembled WGS sequence"/>
</dbReference>
<feature type="transmembrane region" description="Helical" evidence="5">
    <location>
        <begin position="229"/>
        <end position="246"/>
    </location>
</feature>
<feature type="transmembrane region" description="Helical" evidence="5">
    <location>
        <begin position="266"/>
        <end position="283"/>
    </location>
</feature>
<dbReference type="PANTHER" id="PTHR23294:SF59">
    <property type="entry name" value="UNC93-LIKE PROTEIN C922.05C"/>
    <property type="match status" value="1"/>
</dbReference>
<feature type="transmembrane region" description="Helical" evidence="5">
    <location>
        <begin position="295"/>
        <end position="319"/>
    </location>
</feature>
<organism evidence="6 7">
    <name type="scientific">Coemansia reversa (strain ATCC 12441 / NRRL 1564)</name>
    <dbReference type="NCBI Taxonomy" id="763665"/>
    <lineage>
        <taxon>Eukaryota</taxon>
        <taxon>Fungi</taxon>
        <taxon>Fungi incertae sedis</taxon>
        <taxon>Zoopagomycota</taxon>
        <taxon>Kickxellomycotina</taxon>
        <taxon>Kickxellomycetes</taxon>
        <taxon>Kickxellales</taxon>
        <taxon>Kickxellaceae</taxon>
        <taxon>Coemansia</taxon>
    </lineage>
</organism>
<feature type="transmembrane region" description="Helical" evidence="5">
    <location>
        <begin position="415"/>
        <end position="434"/>
    </location>
</feature>
<dbReference type="PANTHER" id="PTHR23294">
    <property type="entry name" value="ET TRANSLATION PRODUCT-RELATED"/>
    <property type="match status" value="1"/>
</dbReference>
<dbReference type="Pfam" id="PF05978">
    <property type="entry name" value="UNC-93"/>
    <property type="match status" value="1"/>
</dbReference>
<dbReference type="AlphaFoldDB" id="A0A2G5B9Z1"/>
<keyword evidence="7" id="KW-1185">Reference proteome</keyword>
<sequence>MTLSFCKSPLAQTAIISFVCLLCPGMYNALNTIGNAGNISNKISNIANIAIYITLTVSGIIGGSVINLMGIRWTVFSSCLTYAIYSASYIVLAYTESEIYTIVSAVALGVGAGILWSAQGMITMSYPRHDEKGRYISVFWAIFNLGGFIGGSVLFAVNYNFDMVSIVAPVPEVGYIVFVMLNIIGAVCALFLVPSVQVVRGDGTYAVLEQHTDAPNEAAEVLKLFKDRWALLLLPMCFSSNFFYTYQWNGFNGVLFNSRTRGFNTMVYWVSQMTAVYAISFLYDCKLFGRRKRGVLSLVLFAVLANVMWGCTLIIQLGYTHGQLAEKPTDYSGGLIDLTQVRRAVGPIVLFSAMGVVDALQQSLAFWLLGVITDDAMMLSRYAGFYKSMQSLGAAIAWQLGALSTPLLYQLIINWGLLNLTIPFTLYFAFNIAADFDEELKKKKNTTVMPMNFIDLS</sequence>
<evidence type="ECO:0000256" key="5">
    <source>
        <dbReference type="SAM" id="Phobius"/>
    </source>
</evidence>
<feature type="transmembrane region" description="Helical" evidence="5">
    <location>
        <begin position="99"/>
        <end position="118"/>
    </location>
</feature>
<keyword evidence="4 5" id="KW-0472">Membrane</keyword>
<evidence type="ECO:0000256" key="1">
    <source>
        <dbReference type="ARBA" id="ARBA00004141"/>
    </source>
</evidence>
<proteinExistence type="predicted"/>
<feature type="transmembrane region" description="Helical" evidence="5">
    <location>
        <begin position="138"/>
        <end position="161"/>
    </location>
</feature>
<reference evidence="6 7" key="1">
    <citation type="journal article" date="2015" name="Genome Biol. Evol.">
        <title>Phylogenomic analyses indicate that early fungi evolved digesting cell walls of algal ancestors of land plants.</title>
        <authorList>
            <person name="Chang Y."/>
            <person name="Wang S."/>
            <person name="Sekimoto S."/>
            <person name="Aerts A.L."/>
            <person name="Choi C."/>
            <person name="Clum A."/>
            <person name="LaButti K.M."/>
            <person name="Lindquist E.A."/>
            <person name="Yee Ngan C."/>
            <person name="Ohm R.A."/>
            <person name="Salamov A.A."/>
            <person name="Grigoriev I.V."/>
            <person name="Spatafora J.W."/>
            <person name="Berbee M.L."/>
        </authorList>
    </citation>
    <scope>NUCLEOTIDE SEQUENCE [LARGE SCALE GENOMIC DNA]</scope>
    <source>
        <strain evidence="6 7">NRRL 1564</strain>
    </source>
</reference>
<gene>
    <name evidence="6" type="ORF">COEREDRAFT_93041</name>
</gene>
<evidence type="ECO:0000256" key="2">
    <source>
        <dbReference type="ARBA" id="ARBA00022692"/>
    </source>
</evidence>
<dbReference type="InterPro" id="IPR036259">
    <property type="entry name" value="MFS_trans_sf"/>
</dbReference>